<protein>
    <submittedName>
        <fullName evidence="5">Flavin reductase family protein</fullName>
        <ecNumber evidence="5">1.-.-.-</ecNumber>
    </submittedName>
</protein>
<dbReference type="EC" id="1.-.-.-" evidence="5"/>
<comment type="caution">
    <text evidence="5">The sequence shown here is derived from an EMBL/GenBank/DDBJ whole genome shotgun (WGS) entry which is preliminary data.</text>
</comment>
<keyword evidence="6" id="KW-1185">Reference proteome</keyword>
<dbReference type="Gene3D" id="2.30.110.10">
    <property type="entry name" value="Electron Transport, Fmn-binding Protein, Chain A"/>
    <property type="match status" value="1"/>
</dbReference>
<dbReference type="InterPro" id="IPR050268">
    <property type="entry name" value="NADH-dep_flavin_reductase"/>
</dbReference>
<evidence type="ECO:0000259" key="4">
    <source>
        <dbReference type="SMART" id="SM00903"/>
    </source>
</evidence>
<dbReference type="PANTHER" id="PTHR30466">
    <property type="entry name" value="FLAVIN REDUCTASE"/>
    <property type="match status" value="1"/>
</dbReference>
<evidence type="ECO:0000256" key="1">
    <source>
        <dbReference type="ARBA" id="ARBA00008898"/>
    </source>
</evidence>
<dbReference type="RefSeq" id="WP_397718511.1">
    <property type="nucleotide sequence ID" value="NZ_JBIRGN010000012.1"/>
</dbReference>
<dbReference type="EMBL" id="JBIRGQ010000012">
    <property type="protein sequence ID" value="MFH8551543.1"/>
    <property type="molecule type" value="Genomic_DNA"/>
</dbReference>
<reference evidence="5 6" key="1">
    <citation type="submission" date="2024-10" db="EMBL/GenBank/DDBJ databases">
        <title>The Natural Products Discovery Center: Release of the First 8490 Sequenced Strains for Exploring Actinobacteria Biosynthetic Diversity.</title>
        <authorList>
            <person name="Kalkreuter E."/>
            <person name="Kautsar S.A."/>
            <person name="Yang D."/>
            <person name="Bader C.D."/>
            <person name="Teijaro C.N."/>
            <person name="Fluegel L."/>
            <person name="Davis C.M."/>
            <person name="Simpson J.R."/>
            <person name="Lauterbach L."/>
            <person name="Steele A.D."/>
            <person name="Gui C."/>
            <person name="Meng S."/>
            <person name="Li G."/>
            <person name="Viehrig K."/>
            <person name="Ye F."/>
            <person name="Su P."/>
            <person name="Kiefer A.F."/>
            <person name="Nichols A."/>
            <person name="Cepeda A.J."/>
            <person name="Yan W."/>
            <person name="Fan B."/>
            <person name="Jiang Y."/>
            <person name="Adhikari A."/>
            <person name="Zheng C.-J."/>
            <person name="Schuster L."/>
            <person name="Cowan T.M."/>
            <person name="Smanski M.J."/>
            <person name="Chevrette M.G."/>
            <person name="De Carvalho L.P.S."/>
            <person name="Shen B."/>
        </authorList>
    </citation>
    <scope>NUCLEOTIDE SEQUENCE [LARGE SCALE GENOMIC DNA]</scope>
    <source>
        <strain evidence="5 6">NPDC017990</strain>
    </source>
</reference>
<dbReference type="InterPro" id="IPR012349">
    <property type="entry name" value="Split_barrel_FMN-bd"/>
</dbReference>
<dbReference type="SMART" id="SM00903">
    <property type="entry name" value="Flavin_Reduct"/>
    <property type="match status" value="1"/>
</dbReference>
<organism evidence="5 6">
    <name type="scientific">Streptomyces longisporoflavus</name>
    <dbReference type="NCBI Taxonomy" id="28044"/>
    <lineage>
        <taxon>Bacteria</taxon>
        <taxon>Bacillati</taxon>
        <taxon>Actinomycetota</taxon>
        <taxon>Actinomycetes</taxon>
        <taxon>Kitasatosporales</taxon>
        <taxon>Streptomycetaceae</taxon>
        <taxon>Streptomyces</taxon>
    </lineage>
</organism>
<dbReference type="Proteomes" id="UP001610818">
    <property type="component" value="Unassembled WGS sequence"/>
</dbReference>
<dbReference type="GO" id="GO:0016491">
    <property type="term" value="F:oxidoreductase activity"/>
    <property type="evidence" value="ECO:0007669"/>
    <property type="project" value="UniProtKB-KW"/>
</dbReference>
<name>A0ABW7R2P7_9ACTN</name>
<dbReference type="InterPro" id="IPR002563">
    <property type="entry name" value="Flavin_Rdtase-like_dom"/>
</dbReference>
<comment type="similarity">
    <text evidence="1">Belongs to the non-flavoprotein flavin reductase family.</text>
</comment>
<feature type="region of interest" description="Disordered" evidence="3">
    <location>
        <begin position="93"/>
        <end position="115"/>
    </location>
</feature>
<accession>A0ABW7R2P7</accession>
<gene>
    <name evidence="5" type="ORF">ACH4F9_41855</name>
</gene>
<evidence type="ECO:0000256" key="2">
    <source>
        <dbReference type="ARBA" id="ARBA00023002"/>
    </source>
</evidence>
<feature type="domain" description="Flavin reductase like" evidence="4">
    <location>
        <begin position="21"/>
        <end position="154"/>
    </location>
</feature>
<evidence type="ECO:0000256" key="3">
    <source>
        <dbReference type="SAM" id="MobiDB-lite"/>
    </source>
</evidence>
<evidence type="ECO:0000313" key="6">
    <source>
        <dbReference type="Proteomes" id="UP001610818"/>
    </source>
</evidence>
<dbReference type="Pfam" id="PF01613">
    <property type="entry name" value="Flavin_Reduct"/>
    <property type="match status" value="1"/>
</dbReference>
<sequence length="156" mass="15982">MSTPAPLRSGTASQQAFRDVMAAVPSPVAVVTALDGTRPHGATVSAFASLSLTPPMMLVSLDERSHLLAAVRRSGRFGVNVLGAHQADPASVFSRSAPAKSDGIDRSPSGELPRLPDADAWITAEVADRGDAGDHTVLLAHVTAAEPGAGSLRPLT</sequence>
<dbReference type="SUPFAM" id="SSF50475">
    <property type="entry name" value="FMN-binding split barrel"/>
    <property type="match status" value="1"/>
</dbReference>
<proteinExistence type="inferred from homology"/>
<evidence type="ECO:0000313" key="5">
    <source>
        <dbReference type="EMBL" id="MFH8551543.1"/>
    </source>
</evidence>
<keyword evidence="2 5" id="KW-0560">Oxidoreductase</keyword>
<dbReference type="PANTHER" id="PTHR30466:SF11">
    <property type="entry name" value="FLAVIN-DEPENDENT MONOOXYGENASE, REDUCTASE SUBUNIT HSAB"/>
    <property type="match status" value="1"/>
</dbReference>